<dbReference type="Proteomes" id="UP000187000">
    <property type="component" value="Unassembled WGS sequence"/>
</dbReference>
<name>A0ACC8S3D8_9ENTR</name>
<reference evidence="1" key="1">
    <citation type="submission" date="2016-10" db="EMBL/GenBank/DDBJ databases">
        <authorList>
            <person name="Wang S."/>
            <person name="Zhu B."/>
        </authorList>
    </citation>
    <scope>NUCLEOTIDE SEQUENCE</scope>
    <source>
        <strain evidence="1">JCM 8580</strain>
    </source>
</reference>
<evidence type="ECO:0000313" key="1">
    <source>
        <dbReference type="EMBL" id="OLR18024.1"/>
    </source>
</evidence>
<proteinExistence type="predicted"/>
<keyword evidence="2" id="KW-1185">Reference proteome</keyword>
<gene>
    <name evidence="1" type="ORF">BH713_16090</name>
</gene>
<organism evidence="1 2">
    <name type="scientific">Enterobacter kobei</name>
    <dbReference type="NCBI Taxonomy" id="208224"/>
    <lineage>
        <taxon>Bacteria</taxon>
        <taxon>Pseudomonadati</taxon>
        <taxon>Pseudomonadota</taxon>
        <taxon>Gammaproteobacteria</taxon>
        <taxon>Enterobacterales</taxon>
        <taxon>Enterobacteriaceae</taxon>
        <taxon>Enterobacter</taxon>
        <taxon>Enterobacter cloacae complex</taxon>
    </lineage>
</organism>
<comment type="caution">
    <text evidence="1">The sequence shown here is derived from an EMBL/GenBank/DDBJ whole genome shotgun (WGS) entry which is preliminary data.</text>
</comment>
<sequence>MHKLMAIRHLACLAAAGLMLTGCVVADLDSSNFRHPPYAHTIQKPGQLGHTDVAQRTRDLYSCGLDKNIPPDEFSRNYVHPGESLEQHKNRIEKIESCMQSKGYILQDFDKCGPLKAPTGKCN</sequence>
<evidence type="ECO:0000313" key="2">
    <source>
        <dbReference type="Proteomes" id="UP000187000"/>
    </source>
</evidence>
<protein>
    <submittedName>
        <fullName evidence="1">Uncharacterized protein</fullName>
    </submittedName>
</protein>
<accession>A0ACC8S3D8</accession>
<dbReference type="EMBL" id="MKXD01000003">
    <property type="protein sequence ID" value="OLR18024.1"/>
    <property type="molecule type" value="Genomic_DNA"/>
</dbReference>